<reference evidence="3" key="1">
    <citation type="submission" date="2022-10" db="EMBL/GenBank/DDBJ databases">
        <title>The complete genomes of actinobacterial strains from the NBC collection.</title>
        <authorList>
            <person name="Joergensen T.S."/>
            <person name="Alvarez Arevalo M."/>
            <person name="Sterndorff E.B."/>
            <person name="Faurdal D."/>
            <person name="Vuksanovic O."/>
            <person name="Mourched A.-S."/>
            <person name="Charusanti P."/>
            <person name="Shaw S."/>
            <person name="Blin K."/>
            <person name="Weber T."/>
        </authorList>
    </citation>
    <scope>NUCLEOTIDE SEQUENCE</scope>
    <source>
        <strain evidence="3">NBC_00222</strain>
    </source>
</reference>
<feature type="domain" description="BioF2-like acetyltransferase" evidence="2">
    <location>
        <begin position="193"/>
        <end position="333"/>
    </location>
</feature>
<evidence type="ECO:0000259" key="2">
    <source>
        <dbReference type="Pfam" id="PF13480"/>
    </source>
</evidence>
<proteinExistence type="predicted"/>
<dbReference type="SUPFAM" id="SSF55729">
    <property type="entry name" value="Acyl-CoA N-acyltransferases (Nat)"/>
    <property type="match status" value="1"/>
</dbReference>
<evidence type="ECO:0000313" key="3">
    <source>
        <dbReference type="EMBL" id="WUQ81812.1"/>
    </source>
</evidence>
<dbReference type="Gene3D" id="3.40.630.30">
    <property type="match status" value="1"/>
</dbReference>
<dbReference type="Proteomes" id="UP001432222">
    <property type="component" value="Chromosome"/>
</dbReference>
<dbReference type="InterPro" id="IPR016181">
    <property type="entry name" value="Acyl_CoA_acyltransferase"/>
</dbReference>
<dbReference type="EMBL" id="CP108110">
    <property type="protein sequence ID" value="WUQ81812.1"/>
    <property type="molecule type" value="Genomic_DNA"/>
</dbReference>
<keyword evidence="4" id="KW-1185">Reference proteome</keyword>
<dbReference type="InterPro" id="IPR038740">
    <property type="entry name" value="BioF2-like_GNAT_dom"/>
</dbReference>
<dbReference type="Pfam" id="PF13480">
    <property type="entry name" value="Acetyltransf_6"/>
    <property type="match status" value="1"/>
</dbReference>
<feature type="region of interest" description="Disordered" evidence="1">
    <location>
        <begin position="365"/>
        <end position="384"/>
    </location>
</feature>
<name>A0ABZ1TVV0_9ACTN</name>
<feature type="compositionally biased region" description="Low complexity" evidence="1">
    <location>
        <begin position="365"/>
        <end position="375"/>
    </location>
</feature>
<accession>A0ABZ1TVV0</accession>
<evidence type="ECO:0000256" key="1">
    <source>
        <dbReference type="SAM" id="MobiDB-lite"/>
    </source>
</evidence>
<dbReference type="RefSeq" id="WP_328952887.1">
    <property type="nucleotide sequence ID" value="NZ_CP108110.1"/>
</dbReference>
<protein>
    <submittedName>
        <fullName evidence="3">GNAT family N-acetyltransferase</fullName>
    </submittedName>
</protein>
<organism evidence="3 4">
    <name type="scientific">Kitasatospora purpeofusca</name>
    <dbReference type="NCBI Taxonomy" id="67352"/>
    <lineage>
        <taxon>Bacteria</taxon>
        <taxon>Bacillati</taxon>
        <taxon>Actinomycetota</taxon>
        <taxon>Actinomycetes</taxon>
        <taxon>Kitasatosporales</taxon>
        <taxon>Streptomycetaceae</taxon>
        <taxon>Kitasatospora</taxon>
    </lineage>
</organism>
<gene>
    <name evidence="3" type="ORF">OHA16_01775</name>
</gene>
<evidence type="ECO:0000313" key="4">
    <source>
        <dbReference type="Proteomes" id="UP001432222"/>
    </source>
</evidence>
<sequence>MTALRSERTYQARLLRIEEVPARSWLPLLGERDLFLLPGWMEVGPGTYGGGLRDARAALVDRDGTAVAGTAGWLFGRDCTEDLCRPDVLLEIPEPHGAPLFPTLLAGGWYDSRVAHRPGGAGPAELAAVVDSLEEWGRSEGAASVCWPSVDERERDLVALLGERGYRRFPLTPRWALEGPWTGFDDYLARMTSKRRVSVRSERRRVREAGITCRTVPLTRELARPLVELAEENVTRHGGRVDLDRYADWVAALTGIDDGRAEAHLAERDGRILGCVVSSTYAGRVYALFPGFDYEQIAGLPVYFELAYYHLVEHAAAHGYHAVEYGPAADEAKNLRGCVAHRQALWIRGLDPAAERLVAELAAEAAETTTDGTTADNPQAGRST</sequence>